<dbReference type="InterPro" id="IPR005583">
    <property type="entry name" value="YaaA"/>
</dbReference>
<protein>
    <submittedName>
        <fullName evidence="1">Peroxide stress protein YaaA</fullName>
    </submittedName>
</protein>
<evidence type="ECO:0000313" key="1">
    <source>
        <dbReference type="EMBL" id="XBH20220.1"/>
    </source>
</evidence>
<proteinExistence type="predicted"/>
<dbReference type="AlphaFoldDB" id="A0AAU7DSD7"/>
<dbReference type="Pfam" id="PF03883">
    <property type="entry name" value="H2O2_YaaD"/>
    <property type="match status" value="1"/>
</dbReference>
<dbReference type="PANTHER" id="PTHR30283">
    <property type="entry name" value="PEROXIDE STRESS RESPONSE PROTEIN YAAA"/>
    <property type="match status" value="1"/>
</dbReference>
<name>A0AAU7DSD7_9MICO</name>
<accession>A0AAU7DSD7</accession>
<dbReference type="GO" id="GO:0033194">
    <property type="term" value="P:response to hydroperoxide"/>
    <property type="evidence" value="ECO:0007669"/>
    <property type="project" value="TreeGrafter"/>
</dbReference>
<dbReference type="GO" id="GO:0005829">
    <property type="term" value="C:cytosol"/>
    <property type="evidence" value="ECO:0007669"/>
    <property type="project" value="TreeGrafter"/>
</dbReference>
<dbReference type="PANTHER" id="PTHR30283:SF4">
    <property type="entry name" value="PEROXIDE STRESS RESISTANCE PROTEIN YAAA"/>
    <property type="match status" value="1"/>
</dbReference>
<gene>
    <name evidence="1" type="ORF">V5R04_08105</name>
</gene>
<organism evidence="1">
    <name type="scientific">Jonesiaceae bacterium BS-20</name>
    <dbReference type="NCBI Taxonomy" id="3120821"/>
    <lineage>
        <taxon>Bacteria</taxon>
        <taxon>Bacillati</taxon>
        <taxon>Actinomycetota</taxon>
        <taxon>Actinomycetes</taxon>
        <taxon>Micrococcales</taxon>
        <taxon>Jonesiaceae</taxon>
    </lineage>
</organism>
<dbReference type="EMBL" id="CP146203">
    <property type="protein sequence ID" value="XBH20220.1"/>
    <property type="molecule type" value="Genomic_DNA"/>
</dbReference>
<reference evidence="1" key="1">
    <citation type="submission" date="2024-02" db="EMBL/GenBank/DDBJ databases">
        <title>Tomenella chthoni gen. nov. sp. nov., a member of the family Jonesiaceae isolated from bat guano.</title>
        <authorList>
            <person name="Miller S.L."/>
            <person name="King J."/>
            <person name="Sankaranarayanan K."/>
            <person name="Lawson P.A."/>
        </authorList>
    </citation>
    <scope>NUCLEOTIDE SEQUENCE</scope>
    <source>
        <strain evidence="1">BS-20</strain>
    </source>
</reference>
<sequence length="257" mass="27553">MLILLPPSEGKSAPASGPTIDWAGLSSPELNPRRKELLTELAEVSAHTDALTLLKVGASLDAEVAANTRLLAAPCAPAARVYTGVLYAAAGLDSLNAKQQDRAHRTVRTVSALWGAVSPTDLIPAYRLSMGVKLPQTGNLATAWRKHLDQVLAPLAENTVIVDCRSSAYLNAWKPGKALNTDWVTVRVLRELNGKRTVVSHNAKHARGILTAHLLRLDTEPRTAQELLVAAQQCPDFISVELLETGARTATLELVVT</sequence>